<dbReference type="GO" id="GO:0030474">
    <property type="term" value="P:spindle pole body duplication"/>
    <property type="evidence" value="ECO:0007669"/>
    <property type="project" value="TreeGrafter"/>
</dbReference>
<evidence type="ECO:0000313" key="3">
    <source>
        <dbReference type="Proteomes" id="UP001378960"/>
    </source>
</evidence>
<name>A0AAV5QYK6_PICKL</name>
<organism evidence="2 3">
    <name type="scientific">Pichia kluyveri</name>
    <name type="common">Yeast</name>
    <dbReference type="NCBI Taxonomy" id="36015"/>
    <lineage>
        <taxon>Eukaryota</taxon>
        <taxon>Fungi</taxon>
        <taxon>Dikarya</taxon>
        <taxon>Ascomycota</taxon>
        <taxon>Saccharomycotina</taxon>
        <taxon>Pichiomycetes</taxon>
        <taxon>Pichiales</taxon>
        <taxon>Pichiaceae</taxon>
        <taxon>Pichia</taxon>
    </lineage>
</organism>
<evidence type="ECO:0000313" key="2">
    <source>
        <dbReference type="EMBL" id="GMM44072.1"/>
    </source>
</evidence>
<sequence length="397" mass="45240">MSYSFFNTTQDNSTINNDTTINGSINLPEINKISPYLNIKSLIETPNKSNNHKKSLLSERVKQHQNEYYNDFNKNNKERGNYDINAFSHSVFSRNKDISNIRNGNGSDKIITDLSKIGSNNGNSKEYISKGHVNNVTNVNLLLNDDCVKVAIGRIVKKDDEIRKLMICSLIILIVRFCKSIIKLFVYTHPIIGNSINKFSKMVSQLKVNDKFDFIFDKLSEIIEFENILKFFSYSETIIQIILISIIINSIYRLIKPIDRCLDLPLTKSQRKVLGLDDENHDIEDNLDDDNGESITQKMQLASQIPIEKPTRITIPDSKNIEDVMGGLNNLVLRGGNSNSSNNNNNNNNNNNINTDVGNSTWSSGMFNEKRREMISPSGKYLYGVNNELRNSNRSFY</sequence>
<dbReference type="AlphaFoldDB" id="A0AAV5QYK6"/>
<dbReference type="GO" id="GO:0005640">
    <property type="term" value="C:nuclear outer membrane"/>
    <property type="evidence" value="ECO:0007669"/>
    <property type="project" value="TreeGrafter"/>
</dbReference>
<keyword evidence="3" id="KW-1185">Reference proteome</keyword>
<comment type="caution">
    <text evidence="2">The sequence shown here is derived from an EMBL/GenBank/DDBJ whole genome shotgun (WGS) entry which is preliminary data.</text>
</comment>
<reference evidence="2 3" key="1">
    <citation type="journal article" date="2023" name="Elife">
        <title>Identification of key yeast species and microbe-microbe interactions impacting larval growth of Drosophila in the wild.</title>
        <authorList>
            <person name="Mure A."/>
            <person name="Sugiura Y."/>
            <person name="Maeda R."/>
            <person name="Honda K."/>
            <person name="Sakurai N."/>
            <person name="Takahashi Y."/>
            <person name="Watada M."/>
            <person name="Katoh T."/>
            <person name="Gotoh A."/>
            <person name="Gotoh Y."/>
            <person name="Taniguchi I."/>
            <person name="Nakamura K."/>
            <person name="Hayashi T."/>
            <person name="Katayama T."/>
            <person name="Uemura T."/>
            <person name="Hattori Y."/>
        </authorList>
    </citation>
    <scope>NUCLEOTIDE SEQUENCE [LARGE SCALE GENOMIC DNA]</scope>
    <source>
        <strain evidence="2 3">PK-24</strain>
    </source>
</reference>
<evidence type="ECO:0000256" key="1">
    <source>
        <dbReference type="SAM" id="MobiDB-lite"/>
    </source>
</evidence>
<dbReference type="EMBL" id="BTGB01000001">
    <property type="protein sequence ID" value="GMM44072.1"/>
    <property type="molecule type" value="Genomic_DNA"/>
</dbReference>
<dbReference type="Pfam" id="PF08058">
    <property type="entry name" value="NPCC"/>
    <property type="match status" value="1"/>
</dbReference>
<dbReference type="GO" id="GO:0006606">
    <property type="term" value="P:protein import into nucleus"/>
    <property type="evidence" value="ECO:0007669"/>
    <property type="project" value="TreeGrafter"/>
</dbReference>
<gene>
    <name evidence="2" type="ORF">DAPK24_006470</name>
</gene>
<feature type="region of interest" description="Disordered" evidence="1">
    <location>
        <begin position="335"/>
        <end position="357"/>
    </location>
</feature>
<dbReference type="GO" id="GO:0070762">
    <property type="term" value="C:nuclear pore transmembrane ring"/>
    <property type="evidence" value="ECO:0007669"/>
    <property type="project" value="TreeGrafter"/>
</dbReference>
<proteinExistence type="predicted"/>
<dbReference type="Proteomes" id="UP001378960">
    <property type="component" value="Unassembled WGS sequence"/>
</dbReference>
<accession>A0AAV5QYK6</accession>
<dbReference type="PANTHER" id="PTHR28003:SF1">
    <property type="entry name" value="NUCLEOPORIN POM34"/>
    <property type="match status" value="1"/>
</dbReference>
<feature type="compositionally biased region" description="Low complexity" evidence="1">
    <location>
        <begin position="335"/>
        <end position="354"/>
    </location>
</feature>
<dbReference type="InterPro" id="IPR012578">
    <property type="entry name" value="Nucl_pore_cmplx"/>
</dbReference>
<dbReference type="PANTHER" id="PTHR28003">
    <property type="entry name" value="NUCLEOPORIN POM34"/>
    <property type="match status" value="1"/>
</dbReference>
<protein>
    <submittedName>
        <fullName evidence="2">Uncharacterized protein</fullName>
    </submittedName>
</protein>